<dbReference type="PANTHER" id="PTHR45947">
    <property type="entry name" value="SULFOQUINOVOSYL TRANSFERASE SQD2"/>
    <property type="match status" value="1"/>
</dbReference>
<dbReference type="InterPro" id="IPR050194">
    <property type="entry name" value="Glycosyltransferase_grp1"/>
</dbReference>
<feature type="domain" description="Glycosyl transferase family 1" evidence="3">
    <location>
        <begin position="204"/>
        <end position="365"/>
    </location>
</feature>
<evidence type="ECO:0000259" key="3">
    <source>
        <dbReference type="Pfam" id="PF00534"/>
    </source>
</evidence>
<keyword evidence="1" id="KW-0328">Glycosyltransferase</keyword>
<evidence type="ECO:0000313" key="6">
    <source>
        <dbReference type="Proteomes" id="UP000199028"/>
    </source>
</evidence>
<dbReference type="SUPFAM" id="SSF53756">
    <property type="entry name" value="UDP-Glycosyltransferase/glycogen phosphorylase"/>
    <property type="match status" value="1"/>
</dbReference>
<dbReference type="Gene3D" id="3.40.50.2000">
    <property type="entry name" value="Glycogen Phosphorylase B"/>
    <property type="match status" value="2"/>
</dbReference>
<dbReference type="GO" id="GO:0016757">
    <property type="term" value="F:glycosyltransferase activity"/>
    <property type="evidence" value="ECO:0007669"/>
    <property type="project" value="UniProtKB-KW"/>
</dbReference>
<dbReference type="EMBL" id="FOFT01000002">
    <property type="protein sequence ID" value="SEQ53670.1"/>
    <property type="molecule type" value="Genomic_DNA"/>
</dbReference>
<dbReference type="AlphaFoldDB" id="A0A1H9GUE1"/>
<dbReference type="Pfam" id="PF13439">
    <property type="entry name" value="Glyco_transf_4"/>
    <property type="match status" value="1"/>
</dbReference>
<dbReference type="InterPro" id="IPR028098">
    <property type="entry name" value="Glyco_trans_4-like_N"/>
</dbReference>
<dbReference type="Pfam" id="PF00534">
    <property type="entry name" value="Glycos_transf_1"/>
    <property type="match status" value="1"/>
</dbReference>
<dbReference type="PANTHER" id="PTHR45947:SF3">
    <property type="entry name" value="SULFOQUINOVOSYL TRANSFERASE SQD2"/>
    <property type="match status" value="1"/>
</dbReference>
<dbReference type="Proteomes" id="UP000199028">
    <property type="component" value="Unassembled WGS sequence"/>
</dbReference>
<evidence type="ECO:0000259" key="4">
    <source>
        <dbReference type="Pfam" id="PF13439"/>
    </source>
</evidence>
<organism evidence="5 6">
    <name type="scientific">Lentzea flaviverrucosa</name>
    <dbReference type="NCBI Taxonomy" id="200379"/>
    <lineage>
        <taxon>Bacteria</taxon>
        <taxon>Bacillati</taxon>
        <taxon>Actinomycetota</taxon>
        <taxon>Actinomycetes</taxon>
        <taxon>Pseudonocardiales</taxon>
        <taxon>Pseudonocardiaceae</taxon>
        <taxon>Lentzea</taxon>
    </lineage>
</organism>
<proteinExistence type="predicted"/>
<dbReference type="OrthoDB" id="9810929at2"/>
<evidence type="ECO:0000256" key="1">
    <source>
        <dbReference type="ARBA" id="ARBA00022676"/>
    </source>
</evidence>
<keyword evidence="2 5" id="KW-0808">Transferase</keyword>
<sequence>MRITMVSEHASPLAVLGEVDAGGQNVHVAALSEALVAREHEVVVYTRRDNREIPDRVRAKAGYEVVHVPAGPAEHVPKDELLPFMGEFARFLAADWRAAPPDVVHAHFWMSGFAAAMAARDVEVPVVQTFHALGTVKRRHQSEADTSPAQRIAIERMIGKNADLIAATCGDEVNELVRMGIRRTRTAVVPCGVDPELFHPAAASPRPRRIVSVGRLVPRKGFEDLITALRMVPDAELVIAGGPPARKLRSDPEAQRLLAHAEALGVRDRVELAGQVARQDMPDLLRSAEVVACVPWYEPFGIVPLEAMACGLPVVASAVGGLLDTVVDGVTGKLVPPRDPKRLAKELRVLLADGSRRHVYGTAGADRVSACYTWGEVARRTEHLYLRVVRQSLAMVR</sequence>
<reference evidence="6" key="1">
    <citation type="submission" date="2016-10" db="EMBL/GenBank/DDBJ databases">
        <authorList>
            <person name="Varghese N."/>
            <person name="Submissions S."/>
        </authorList>
    </citation>
    <scope>NUCLEOTIDE SEQUENCE [LARGE SCALE GENOMIC DNA]</scope>
    <source>
        <strain evidence="6">CGMCC 4.578</strain>
    </source>
</reference>
<accession>A0A1H9GUE1</accession>
<name>A0A1H9GUE1_9PSEU</name>
<dbReference type="GO" id="GO:1901137">
    <property type="term" value="P:carbohydrate derivative biosynthetic process"/>
    <property type="evidence" value="ECO:0007669"/>
    <property type="project" value="UniProtKB-ARBA"/>
</dbReference>
<keyword evidence="6" id="KW-1185">Reference proteome</keyword>
<evidence type="ECO:0000256" key="2">
    <source>
        <dbReference type="ARBA" id="ARBA00022679"/>
    </source>
</evidence>
<protein>
    <submittedName>
        <fullName evidence="5">Glycosyltransferase involved in cell wall bisynthesis</fullName>
    </submittedName>
</protein>
<evidence type="ECO:0000313" key="5">
    <source>
        <dbReference type="EMBL" id="SEQ53670.1"/>
    </source>
</evidence>
<dbReference type="InterPro" id="IPR001296">
    <property type="entry name" value="Glyco_trans_1"/>
</dbReference>
<feature type="domain" description="Glycosyltransferase subfamily 4-like N-terminal" evidence="4">
    <location>
        <begin position="22"/>
        <end position="196"/>
    </location>
</feature>
<dbReference type="RefSeq" id="WP_090064200.1">
    <property type="nucleotide sequence ID" value="NZ_FOFT01000002.1"/>
</dbReference>
<gene>
    <name evidence="5" type="ORF">SAMN05216195_102672</name>
</gene>